<keyword evidence="2" id="KW-0732">Signal</keyword>
<sequence length="211" mass="23730">MKKVLFAGATALVLAGTSAAYAQQRGWFDHHPEHRADRSWASAEDRAAFADARIAAVRAGLKLTPDQEKMWPPLETAVKEFAKLRIDRAEARMKARDDDRDSRGPADPVARLRDRADGMAATAAAMKKIADAADPLYKSLDDAQKRRLKALTRFEGAHGWGMGRHHHERFMRDRDDRGPRRDRDWDRGPGPRPGMMDDRDDLDDGPGPRQL</sequence>
<evidence type="ECO:0008006" key="5">
    <source>
        <dbReference type="Google" id="ProtNLM"/>
    </source>
</evidence>
<proteinExistence type="predicted"/>
<feature type="signal peptide" evidence="2">
    <location>
        <begin position="1"/>
        <end position="22"/>
    </location>
</feature>
<feature type="compositionally biased region" description="Basic and acidic residues" evidence="1">
    <location>
        <begin position="170"/>
        <end position="189"/>
    </location>
</feature>
<protein>
    <recommendedName>
        <fullName evidence="5">LTXXQ motif family protein</fullName>
    </recommendedName>
</protein>
<name>Q2IUT8_RHOP2</name>
<evidence type="ECO:0000256" key="2">
    <source>
        <dbReference type="SAM" id="SignalP"/>
    </source>
</evidence>
<dbReference type="KEGG" id="rpb:RPB_3326"/>
<dbReference type="eggNOG" id="ENOG50334FE">
    <property type="taxonomic scope" value="Bacteria"/>
</dbReference>
<evidence type="ECO:0000256" key="1">
    <source>
        <dbReference type="SAM" id="MobiDB-lite"/>
    </source>
</evidence>
<organism evidence="3 4">
    <name type="scientific">Rhodopseudomonas palustris (strain HaA2)</name>
    <dbReference type="NCBI Taxonomy" id="316058"/>
    <lineage>
        <taxon>Bacteria</taxon>
        <taxon>Pseudomonadati</taxon>
        <taxon>Pseudomonadota</taxon>
        <taxon>Alphaproteobacteria</taxon>
        <taxon>Hyphomicrobiales</taxon>
        <taxon>Nitrobacteraceae</taxon>
        <taxon>Rhodopseudomonas</taxon>
    </lineage>
</organism>
<accession>Q2IUT8</accession>
<keyword evidence="4" id="KW-1185">Reference proteome</keyword>
<dbReference type="GO" id="GO:0042597">
    <property type="term" value="C:periplasmic space"/>
    <property type="evidence" value="ECO:0007669"/>
    <property type="project" value="InterPro"/>
</dbReference>
<reference evidence="3 4" key="1">
    <citation type="submission" date="2006-01" db="EMBL/GenBank/DDBJ databases">
        <title>Complete sequence of Rhodopseudomonas palustris HaA2.</title>
        <authorList>
            <consortium name="US DOE Joint Genome Institute"/>
            <person name="Copeland A."/>
            <person name="Lucas S."/>
            <person name="Lapidus A."/>
            <person name="Barry K."/>
            <person name="Detter J.C."/>
            <person name="Glavina T."/>
            <person name="Hammon N."/>
            <person name="Israni S."/>
            <person name="Pitluck S."/>
            <person name="Chain P."/>
            <person name="Malfatti S."/>
            <person name="Shin M."/>
            <person name="Vergez L."/>
            <person name="Schmutz J."/>
            <person name="Larimer F."/>
            <person name="Land M."/>
            <person name="Hauser L."/>
            <person name="Pelletier D.A."/>
            <person name="Kyrpides N."/>
            <person name="Anderson I."/>
            <person name="Oda Y."/>
            <person name="Harwood C.S."/>
            <person name="Richardson P."/>
        </authorList>
    </citation>
    <scope>NUCLEOTIDE SEQUENCE [LARGE SCALE GENOMIC DNA]</scope>
    <source>
        <strain evidence="3 4">HaA2</strain>
    </source>
</reference>
<dbReference type="HOGENOM" id="CLU_105365_0_0_5"/>
<evidence type="ECO:0000313" key="4">
    <source>
        <dbReference type="Proteomes" id="UP000008809"/>
    </source>
</evidence>
<gene>
    <name evidence="3" type="ordered locus">RPB_3326</name>
</gene>
<dbReference type="InterPro" id="IPR012899">
    <property type="entry name" value="LTXXQ"/>
</dbReference>
<dbReference type="STRING" id="316058.RPB_3326"/>
<feature type="region of interest" description="Disordered" evidence="1">
    <location>
        <begin position="92"/>
        <end position="114"/>
    </location>
</feature>
<dbReference type="RefSeq" id="WP_011442206.1">
    <property type="nucleotide sequence ID" value="NC_007778.1"/>
</dbReference>
<dbReference type="Pfam" id="PF07813">
    <property type="entry name" value="LTXXQ"/>
    <property type="match status" value="1"/>
</dbReference>
<feature type="chain" id="PRO_5004210561" description="LTXXQ motif family protein" evidence="2">
    <location>
        <begin position="23"/>
        <end position="211"/>
    </location>
</feature>
<feature type="region of interest" description="Disordered" evidence="1">
    <location>
        <begin position="169"/>
        <end position="211"/>
    </location>
</feature>
<evidence type="ECO:0000313" key="3">
    <source>
        <dbReference type="EMBL" id="ABD08022.1"/>
    </source>
</evidence>
<dbReference type="OrthoDB" id="8451554at2"/>
<dbReference type="AlphaFoldDB" id="Q2IUT8"/>
<dbReference type="Proteomes" id="UP000008809">
    <property type="component" value="Chromosome"/>
</dbReference>
<dbReference type="EMBL" id="CP000250">
    <property type="protein sequence ID" value="ABD08022.1"/>
    <property type="molecule type" value="Genomic_DNA"/>
</dbReference>